<comment type="caution">
    <text evidence="5">The sequence shown here is derived from an EMBL/GenBank/DDBJ whole genome shotgun (WGS) entry which is preliminary data.</text>
</comment>
<dbReference type="SUPFAM" id="SSF47473">
    <property type="entry name" value="EF-hand"/>
    <property type="match status" value="1"/>
</dbReference>
<feature type="domain" description="EF-hand" evidence="4">
    <location>
        <begin position="64"/>
        <end position="92"/>
    </location>
</feature>
<dbReference type="Proteomes" id="UP001057375">
    <property type="component" value="Unassembled WGS sequence"/>
</dbReference>
<keyword evidence="6" id="KW-1185">Reference proteome</keyword>
<name>A0ABQ5KQ03_9EUKA</name>
<evidence type="ECO:0000313" key="5">
    <source>
        <dbReference type="EMBL" id="GKT34541.1"/>
    </source>
</evidence>
<evidence type="ECO:0000256" key="2">
    <source>
        <dbReference type="ARBA" id="ARBA00022737"/>
    </source>
</evidence>
<dbReference type="Gene3D" id="1.10.238.10">
    <property type="entry name" value="EF-hand"/>
    <property type="match status" value="1"/>
</dbReference>
<dbReference type="CDD" id="cd00051">
    <property type="entry name" value="EFh"/>
    <property type="match status" value="1"/>
</dbReference>
<dbReference type="Pfam" id="PF13499">
    <property type="entry name" value="EF-hand_7"/>
    <property type="match status" value="2"/>
</dbReference>
<reference evidence="5" key="1">
    <citation type="submission" date="2022-03" db="EMBL/GenBank/DDBJ databases">
        <title>Draft genome sequence of Aduncisulcus paluster, a free-living microaerophilic Fornicata.</title>
        <authorList>
            <person name="Yuyama I."/>
            <person name="Kume K."/>
            <person name="Tamura T."/>
            <person name="Inagaki Y."/>
            <person name="Hashimoto T."/>
        </authorList>
    </citation>
    <scope>NUCLEOTIDE SEQUENCE</scope>
    <source>
        <strain evidence="5">NY0171</strain>
    </source>
</reference>
<keyword evidence="1" id="KW-0479">Metal-binding</keyword>
<dbReference type="PROSITE" id="PS00018">
    <property type="entry name" value="EF_HAND_1"/>
    <property type="match status" value="4"/>
</dbReference>
<dbReference type="PRINTS" id="PR00450">
    <property type="entry name" value="RECOVERIN"/>
</dbReference>
<proteinExistence type="predicted"/>
<dbReference type="InterPro" id="IPR002048">
    <property type="entry name" value="EF_hand_dom"/>
</dbReference>
<dbReference type="EMBL" id="BQXS01010828">
    <property type="protein sequence ID" value="GKT34541.1"/>
    <property type="molecule type" value="Genomic_DNA"/>
</dbReference>
<keyword evidence="2" id="KW-0677">Repeat</keyword>
<feature type="domain" description="EF-hand" evidence="4">
    <location>
        <begin position="135"/>
        <end position="170"/>
    </location>
</feature>
<protein>
    <submittedName>
        <fullName evidence="5">Calcineurin B protein like protein</fullName>
    </submittedName>
</protein>
<dbReference type="InterPro" id="IPR018247">
    <property type="entry name" value="EF_Hand_1_Ca_BS"/>
</dbReference>
<keyword evidence="3" id="KW-0106">Calcium</keyword>
<organism evidence="5 6">
    <name type="scientific">Aduncisulcus paluster</name>
    <dbReference type="NCBI Taxonomy" id="2918883"/>
    <lineage>
        <taxon>Eukaryota</taxon>
        <taxon>Metamonada</taxon>
        <taxon>Carpediemonas-like organisms</taxon>
        <taxon>Aduncisulcus</taxon>
    </lineage>
</organism>
<dbReference type="PROSITE" id="PS50222">
    <property type="entry name" value="EF_HAND_2"/>
    <property type="match status" value="4"/>
</dbReference>
<dbReference type="PANTHER" id="PTHR45942">
    <property type="entry name" value="PROTEIN PHOSPATASE 3 REGULATORY SUBUNIT B ALPHA ISOFORM TYPE 1"/>
    <property type="match status" value="1"/>
</dbReference>
<evidence type="ECO:0000313" key="6">
    <source>
        <dbReference type="Proteomes" id="UP001057375"/>
    </source>
</evidence>
<feature type="domain" description="EF-hand" evidence="4">
    <location>
        <begin position="94"/>
        <end position="129"/>
    </location>
</feature>
<accession>A0ABQ5KQ03</accession>
<evidence type="ECO:0000256" key="3">
    <source>
        <dbReference type="ARBA" id="ARBA00022837"/>
    </source>
</evidence>
<evidence type="ECO:0000256" key="1">
    <source>
        <dbReference type="ARBA" id="ARBA00022723"/>
    </source>
</evidence>
<gene>
    <name evidence="5" type="ORF">ADUPG1_007879</name>
</gene>
<sequence>MGSTESTLSEAELDELQHSTNFTPTEIRRLYKRFRKLDKDDSGAITTDEFMMIPELSMNPLAPRTIALFDTDHDDAVNFKEFIEALSVFSVRGAKREKLQFAFKIYDLDKDGYISNKDLFLVVKTMVGSNLTEVQLQQIVDKTILEADLDGDGKISFDEFCKVLEATDLAAKLSIKL</sequence>
<dbReference type="SMART" id="SM00054">
    <property type="entry name" value="EFh"/>
    <property type="match status" value="4"/>
</dbReference>
<dbReference type="InterPro" id="IPR011992">
    <property type="entry name" value="EF-hand-dom_pair"/>
</dbReference>
<evidence type="ECO:0000259" key="4">
    <source>
        <dbReference type="PROSITE" id="PS50222"/>
    </source>
</evidence>
<feature type="domain" description="EF-hand" evidence="4">
    <location>
        <begin position="25"/>
        <end position="60"/>
    </location>
</feature>